<gene>
    <name evidence="1" type="ORF">Tco_0773700</name>
</gene>
<comment type="caution">
    <text evidence="1">The sequence shown here is derived from an EMBL/GenBank/DDBJ whole genome shotgun (WGS) entry which is preliminary data.</text>
</comment>
<dbReference type="EMBL" id="BQNB010011476">
    <property type="protein sequence ID" value="GJS91064.1"/>
    <property type="molecule type" value="Genomic_DNA"/>
</dbReference>
<keyword evidence="2" id="KW-1185">Reference proteome</keyword>
<reference evidence="1" key="2">
    <citation type="submission" date="2022-01" db="EMBL/GenBank/DDBJ databases">
        <authorList>
            <person name="Yamashiro T."/>
            <person name="Shiraishi A."/>
            <person name="Satake H."/>
            <person name="Nakayama K."/>
        </authorList>
    </citation>
    <scope>NUCLEOTIDE SEQUENCE</scope>
</reference>
<name>A0ABQ4ZLL3_9ASTR</name>
<sequence length="160" mass="18118">MSETDEELEKMSRVPYASAIGSIMYAMTCTRPDVSFALSMVSQHQQNPGEGHWTAVKNILKYLRNTKDRFLVYNGEEELRVTGYYDASWQTDKDDSRSQSSWVFLLNGGAVTWKSSKQDTSSTVALDGTLCLVDHDRIRPIIVDDLSKWETVGFSVQVHN</sequence>
<accession>A0ABQ4ZLL3</accession>
<proteinExistence type="predicted"/>
<organism evidence="1 2">
    <name type="scientific">Tanacetum coccineum</name>
    <dbReference type="NCBI Taxonomy" id="301880"/>
    <lineage>
        <taxon>Eukaryota</taxon>
        <taxon>Viridiplantae</taxon>
        <taxon>Streptophyta</taxon>
        <taxon>Embryophyta</taxon>
        <taxon>Tracheophyta</taxon>
        <taxon>Spermatophyta</taxon>
        <taxon>Magnoliopsida</taxon>
        <taxon>eudicotyledons</taxon>
        <taxon>Gunneridae</taxon>
        <taxon>Pentapetalae</taxon>
        <taxon>asterids</taxon>
        <taxon>campanulids</taxon>
        <taxon>Asterales</taxon>
        <taxon>Asteraceae</taxon>
        <taxon>Asteroideae</taxon>
        <taxon>Anthemideae</taxon>
        <taxon>Anthemidinae</taxon>
        <taxon>Tanacetum</taxon>
    </lineage>
</organism>
<evidence type="ECO:0000313" key="1">
    <source>
        <dbReference type="EMBL" id="GJS91064.1"/>
    </source>
</evidence>
<dbReference type="Proteomes" id="UP001151760">
    <property type="component" value="Unassembled WGS sequence"/>
</dbReference>
<dbReference type="PANTHER" id="PTHR11439:SF496">
    <property type="entry name" value="RNA-DIRECTED DNA POLYMERASE"/>
    <property type="match status" value="1"/>
</dbReference>
<dbReference type="PANTHER" id="PTHR11439">
    <property type="entry name" value="GAG-POL-RELATED RETROTRANSPOSON"/>
    <property type="match status" value="1"/>
</dbReference>
<reference evidence="1" key="1">
    <citation type="journal article" date="2022" name="Int. J. Mol. Sci.">
        <title>Draft Genome of Tanacetum Coccineum: Genomic Comparison of Closely Related Tanacetum-Family Plants.</title>
        <authorList>
            <person name="Yamashiro T."/>
            <person name="Shiraishi A."/>
            <person name="Nakayama K."/>
            <person name="Satake H."/>
        </authorList>
    </citation>
    <scope>NUCLEOTIDE SEQUENCE</scope>
</reference>
<protein>
    <submittedName>
        <fullName evidence="1">Uncharacterized protein</fullName>
    </submittedName>
</protein>
<evidence type="ECO:0000313" key="2">
    <source>
        <dbReference type="Proteomes" id="UP001151760"/>
    </source>
</evidence>